<dbReference type="RefSeq" id="WP_071927528.1">
    <property type="nucleotide sequence ID" value="NZ_CP018082.1"/>
</dbReference>
<dbReference type="SUPFAM" id="SSF51126">
    <property type="entry name" value="Pectin lyase-like"/>
    <property type="match status" value="1"/>
</dbReference>
<dbReference type="InterPro" id="IPR006626">
    <property type="entry name" value="PbH1"/>
</dbReference>
<dbReference type="InterPro" id="IPR039448">
    <property type="entry name" value="Beta_helix"/>
</dbReference>
<dbReference type="AlphaFoldDB" id="A0A1J0VQN8"/>
<proteinExistence type="predicted"/>
<dbReference type="PANTHER" id="PTHR36453:SF1">
    <property type="entry name" value="RIGHT HANDED BETA HELIX DOMAIN-CONTAINING PROTEIN"/>
    <property type="match status" value="1"/>
</dbReference>
<dbReference type="InterPro" id="IPR011050">
    <property type="entry name" value="Pectin_lyase_fold/virulence"/>
</dbReference>
<dbReference type="Gene3D" id="2.160.20.10">
    <property type="entry name" value="Single-stranded right-handed beta-helix, Pectin lyase-like"/>
    <property type="match status" value="2"/>
</dbReference>
<feature type="domain" description="Right handed beta helix" evidence="1">
    <location>
        <begin position="322"/>
        <end position="462"/>
    </location>
</feature>
<keyword evidence="3" id="KW-1185">Reference proteome</keyword>
<dbReference type="InterPro" id="IPR012334">
    <property type="entry name" value="Pectin_lyas_fold"/>
</dbReference>
<dbReference type="SMART" id="SM00710">
    <property type="entry name" value="PbH1"/>
    <property type="match status" value="6"/>
</dbReference>
<dbReference type="PANTHER" id="PTHR36453">
    <property type="entry name" value="SECRETED PROTEIN-RELATED"/>
    <property type="match status" value="1"/>
</dbReference>
<sequence>MSEFFVDPSGDDSWPGSETQPFATLDRAVRAASETTGAVVVQLRAGCHILTDPLEITRGDITFQAYGCATAEQEEAVVSGGRRISGWQHHEGSWVAEVGELDTRHLSVDGRRVERASIEALPGDATCTGTGYVTDVTVDWRSPADVEFVHRGVYPWTEARCAVASTTVDADGTTTVTMAQPAFGHAHTLYHFAWDGHVSRGPGLPTRIENDPTFLTEPGTFVLDRSRLGRHLLRYLPLPGEDPEHTLVVAPVLEMLVRVTGVADIAFRGMTFADATWLRPAAEGFLHYHGGHYYTGGKVETVTIEADRSWVTVPGESSVIPACVRIENSTGVRIDGCRFTHLGATGLGLTGGADLVVRDCDFDILAASGITATDSRDVVVEDNRIHHIGMDYSGAPGIAISETSACTVAHNHIAHTPHCGIVVGSARGTRILHNLVTDTMTALADGGGIYLSGSQGDDADNGALVRGNVIEDVHTPYNFGLYTDYGAAWVTVEDNVVRRADSSSVLQVFPPLDNVVYRRNFWDADPVGSDDVPPGVVYADNTTLADPTALDAATATLRAMAGPRRDEVDHLELG</sequence>
<organism evidence="2 3">
    <name type="scientific">Nocardia mangyaensis</name>
    <dbReference type="NCBI Taxonomy" id="2213200"/>
    <lineage>
        <taxon>Bacteria</taxon>
        <taxon>Bacillati</taxon>
        <taxon>Actinomycetota</taxon>
        <taxon>Actinomycetes</taxon>
        <taxon>Mycobacteriales</taxon>
        <taxon>Nocardiaceae</taxon>
        <taxon>Nocardia</taxon>
    </lineage>
</organism>
<evidence type="ECO:0000313" key="2">
    <source>
        <dbReference type="EMBL" id="APE34348.1"/>
    </source>
</evidence>
<protein>
    <recommendedName>
        <fullName evidence="1">Right handed beta helix domain-containing protein</fullName>
    </recommendedName>
</protein>
<accession>A0A1J0VQN8</accession>
<dbReference type="Pfam" id="PF13229">
    <property type="entry name" value="Beta_helix"/>
    <property type="match status" value="1"/>
</dbReference>
<dbReference type="Proteomes" id="UP000183810">
    <property type="component" value="Chromosome"/>
</dbReference>
<dbReference type="EMBL" id="CP018082">
    <property type="protein sequence ID" value="APE34348.1"/>
    <property type="molecule type" value="Genomic_DNA"/>
</dbReference>
<reference evidence="2" key="1">
    <citation type="submission" date="2016-11" db="EMBL/GenBank/DDBJ databases">
        <authorList>
            <person name="Jaros S."/>
            <person name="Januszkiewicz K."/>
            <person name="Wedrychowicz H."/>
        </authorList>
    </citation>
    <scope>NUCLEOTIDE SEQUENCE [LARGE SCALE GENOMIC DNA]</scope>
    <source>
        <strain evidence="2">Y48</strain>
    </source>
</reference>
<name>A0A1J0VQN8_9NOCA</name>
<dbReference type="KEGG" id="nsl:BOX37_10740"/>
<gene>
    <name evidence="2" type="ORF">BOX37_10740</name>
</gene>
<evidence type="ECO:0000313" key="3">
    <source>
        <dbReference type="Proteomes" id="UP000183810"/>
    </source>
</evidence>
<dbReference type="OrthoDB" id="9808066at2"/>
<evidence type="ECO:0000259" key="1">
    <source>
        <dbReference type="Pfam" id="PF13229"/>
    </source>
</evidence>